<gene>
    <name evidence="3" type="ORF">HBA54_26110</name>
</gene>
<dbReference type="RefSeq" id="WP_167230768.1">
    <property type="nucleotide sequence ID" value="NZ_JAAQPH010000032.1"/>
</dbReference>
<dbReference type="GO" id="GO:0016787">
    <property type="term" value="F:hydrolase activity"/>
    <property type="evidence" value="ECO:0007669"/>
    <property type="project" value="InterPro"/>
</dbReference>
<evidence type="ECO:0000313" key="3">
    <source>
        <dbReference type="EMBL" id="NIA72072.1"/>
    </source>
</evidence>
<keyword evidence="4" id="KW-1185">Reference proteome</keyword>
<feature type="domain" description="Amidohydrolase-related" evidence="2">
    <location>
        <begin position="4"/>
        <end position="292"/>
    </location>
</feature>
<dbReference type="InterPro" id="IPR006680">
    <property type="entry name" value="Amidohydro-rel"/>
</dbReference>
<protein>
    <submittedName>
        <fullName evidence="3">Amidohydrolase family protein</fullName>
    </submittedName>
</protein>
<dbReference type="SUPFAM" id="SSF51556">
    <property type="entry name" value="Metallo-dependent hydrolases"/>
    <property type="match status" value="1"/>
</dbReference>
<dbReference type="PANTHER" id="PTHR43569">
    <property type="entry name" value="AMIDOHYDROLASE"/>
    <property type="match status" value="1"/>
</dbReference>
<organism evidence="3 4">
    <name type="scientific">Pelagibius litoralis</name>
    <dbReference type="NCBI Taxonomy" id="374515"/>
    <lineage>
        <taxon>Bacteria</taxon>
        <taxon>Pseudomonadati</taxon>
        <taxon>Pseudomonadota</taxon>
        <taxon>Alphaproteobacteria</taxon>
        <taxon>Rhodospirillales</taxon>
        <taxon>Rhodovibrionaceae</taxon>
        <taxon>Pelagibius</taxon>
    </lineage>
</organism>
<dbReference type="Proteomes" id="UP000761264">
    <property type="component" value="Unassembled WGS sequence"/>
</dbReference>
<accession>A0A967KD60</accession>
<dbReference type="EMBL" id="JAAQPH010000032">
    <property type="protein sequence ID" value="NIA72072.1"/>
    <property type="molecule type" value="Genomic_DNA"/>
</dbReference>
<dbReference type="InterPro" id="IPR032466">
    <property type="entry name" value="Metal_Hydrolase"/>
</dbReference>
<dbReference type="AlphaFoldDB" id="A0A967KD60"/>
<dbReference type="Pfam" id="PF04909">
    <property type="entry name" value="Amidohydro_2"/>
    <property type="match status" value="1"/>
</dbReference>
<sequence>MKLIDAHHHFWDPVRNYHPWLRNEPMIPFRYGDYSTIRSRFMAEEYDQASQGWDVVASVTMEGEWDPADPTGEALWMQGVADASDRPAAHVAQAWLDRDDLSAVIDVIAELPIVRSVRHKPRANAAPGGAPGGMSDPAYRRGFKALAEAGLMFDLQTPWWHLSEVPAMAELAPDVPIILNHTGLPSDRSPEGLAGWRAAMEAFARMPQAVVKISGLGLPCRSWSIEDNRDIIRQAIDIFSPDRAMFASNFPVDGLCGSFDTIISGFDVATQSYGDSERDALFVGTAARIYGIEAVPK</sequence>
<reference evidence="3" key="1">
    <citation type="submission" date="2020-03" db="EMBL/GenBank/DDBJ databases">
        <title>Genome of Pelagibius litoralis DSM 21314T.</title>
        <authorList>
            <person name="Wang G."/>
        </authorList>
    </citation>
    <scope>NUCLEOTIDE SEQUENCE</scope>
    <source>
        <strain evidence="3">DSM 21314</strain>
    </source>
</reference>
<dbReference type="PANTHER" id="PTHR43569:SF1">
    <property type="entry name" value="BLL3371 PROTEIN"/>
    <property type="match status" value="1"/>
</dbReference>
<evidence type="ECO:0000259" key="2">
    <source>
        <dbReference type="Pfam" id="PF04909"/>
    </source>
</evidence>
<evidence type="ECO:0000256" key="1">
    <source>
        <dbReference type="ARBA" id="ARBA00038310"/>
    </source>
</evidence>
<proteinExistence type="inferred from homology"/>
<evidence type="ECO:0000313" key="4">
    <source>
        <dbReference type="Proteomes" id="UP000761264"/>
    </source>
</evidence>
<comment type="similarity">
    <text evidence="1">Belongs to the metallo-dependent hydrolases superfamily.</text>
</comment>
<dbReference type="Gene3D" id="3.20.20.140">
    <property type="entry name" value="Metal-dependent hydrolases"/>
    <property type="match status" value="1"/>
</dbReference>
<name>A0A967KD60_9PROT</name>
<dbReference type="InterPro" id="IPR052350">
    <property type="entry name" value="Metallo-dep_Lactonases"/>
</dbReference>
<comment type="caution">
    <text evidence="3">The sequence shown here is derived from an EMBL/GenBank/DDBJ whole genome shotgun (WGS) entry which is preliminary data.</text>
</comment>